<evidence type="ECO:0000313" key="2">
    <source>
        <dbReference type="EMBL" id="PQM37725.1"/>
    </source>
</evidence>
<feature type="region of interest" description="Disordered" evidence="1">
    <location>
        <begin position="36"/>
        <end position="92"/>
    </location>
</feature>
<accession>A0A314UJN1</accession>
<comment type="caution">
    <text evidence="2">The sequence shown here is derived from an EMBL/GenBank/DDBJ whole genome shotgun (WGS) entry which is preliminary data.</text>
</comment>
<reference evidence="2 3" key="1">
    <citation type="submission" date="2018-02" db="EMBL/GenBank/DDBJ databases">
        <title>Draft genome of wild Prunus yedoensis var. nudiflora.</title>
        <authorList>
            <person name="Baek S."/>
            <person name="Kim J.-H."/>
            <person name="Choi K."/>
            <person name="Kim G.-B."/>
            <person name="Cho A."/>
            <person name="Jang H."/>
            <person name="Shin C.-H."/>
            <person name="Yu H.-J."/>
            <person name="Mun J.-H."/>
        </authorList>
    </citation>
    <scope>NUCLEOTIDE SEQUENCE [LARGE SCALE GENOMIC DNA]</scope>
    <source>
        <strain evidence="3">cv. Jeju island</strain>
        <tissue evidence="2">Leaf</tissue>
    </source>
</reference>
<gene>
    <name evidence="2" type="ORF">Pyn_13782</name>
</gene>
<name>A0A314UJN1_PRUYE</name>
<proteinExistence type="predicted"/>
<protein>
    <submittedName>
        <fullName evidence="2">Uncharacterized protein</fullName>
    </submittedName>
</protein>
<dbReference type="OrthoDB" id="1730237at2759"/>
<dbReference type="STRING" id="2094558.A0A314UJN1"/>
<keyword evidence="3" id="KW-1185">Reference proteome</keyword>
<dbReference type="AlphaFoldDB" id="A0A314UJN1"/>
<feature type="compositionally biased region" description="Polar residues" evidence="1">
    <location>
        <begin position="48"/>
        <end position="62"/>
    </location>
</feature>
<dbReference type="Proteomes" id="UP000250321">
    <property type="component" value="Unassembled WGS sequence"/>
</dbReference>
<evidence type="ECO:0000256" key="1">
    <source>
        <dbReference type="SAM" id="MobiDB-lite"/>
    </source>
</evidence>
<dbReference type="PANTHER" id="PTHR33144">
    <property type="entry name" value="OS10G0409366 PROTEIN-RELATED"/>
    <property type="match status" value="1"/>
</dbReference>
<dbReference type="EMBL" id="PJQY01003409">
    <property type="protein sequence ID" value="PQM37725.1"/>
    <property type="molecule type" value="Genomic_DNA"/>
</dbReference>
<feature type="compositionally biased region" description="Polar residues" evidence="1">
    <location>
        <begin position="70"/>
        <end position="83"/>
    </location>
</feature>
<evidence type="ECO:0000313" key="3">
    <source>
        <dbReference type="Proteomes" id="UP000250321"/>
    </source>
</evidence>
<organism evidence="2 3">
    <name type="scientific">Prunus yedoensis var. nudiflora</name>
    <dbReference type="NCBI Taxonomy" id="2094558"/>
    <lineage>
        <taxon>Eukaryota</taxon>
        <taxon>Viridiplantae</taxon>
        <taxon>Streptophyta</taxon>
        <taxon>Embryophyta</taxon>
        <taxon>Tracheophyta</taxon>
        <taxon>Spermatophyta</taxon>
        <taxon>Magnoliopsida</taxon>
        <taxon>eudicotyledons</taxon>
        <taxon>Gunneridae</taxon>
        <taxon>Pentapetalae</taxon>
        <taxon>rosids</taxon>
        <taxon>fabids</taxon>
        <taxon>Rosales</taxon>
        <taxon>Rosaceae</taxon>
        <taxon>Amygdaloideae</taxon>
        <taxon>Amygdaleae</taxon>
        <taxon>Prunus</taxon>
    </lineage>
</organism>
<sequence length="332" mass="38162">MSGGESSKIVVKRTTKQIKAALVIATKRRNLGVRICDERMNNKEKQPRGTQQDNSQRKTTMRGQCENEVRTSNLRPNFSSTLPATDVEEQPAQAENVAQIKEQKKKRGPTRMAVIPLGKKSRLEVSFNLGGTTMWSKFRVFCLISWGLNRAHVPIVMSSWKDLKEKNKDELWSLIQQNYIVGDEHKNFTFRMMGKYWRQFKSKITTAIREASKRKHKARAIALVKPDNVKSKEDWDKFVKERLGAEFQKLNHPNPEEINRVTLWTKAHERKDGTPINKVVSNILPHNKNVEDMISAHACTQSQQGSRHVQDKSYNVNSRCGQSSNLECLDYV</sequence>
<dbReference type="PANTHER" id="PTHR33144:SF55">
    <property type="entry name" value="CHROMATIN REMODELER BROMODOMAIN FAMILY"/>
    <property type="match status" value="1"/>
</dbReference>
<feature type="compositionally biased region" description="Basic and acidic residues" evidence="1">
    <location>
        <begin position="36"/>
        <end position="47"/>
    </location>
</feature>